<gene>
    <name evidence="2" type="ORF">ACFFGY_06205</name>
</gene>
<accession>A0ABV6JQE9</accession>
<proteinExistence type="predicted"/>
<dbReference type="Proteomes" id="UP001589865">
    <property type="component" value="Unassembled WGS sequence"/>
</dbReference>
<name>A0ABV6JQE9_9PROT</name>
<evidence type="ECO:0000313" key="2">
    <source>
        <dbReference type="EMBL" id="MFC0407834.1"/>
    </source>
</evidence>
<dbReference type="EMBL" id="JBHLUN010000005">
    <property type="protein sequence ID" value="MFC0407834.1"/>
    <property type="molecule type" value="Genomic_DNA"/>
</dbReference>
<evidence type="ECO:0008006" key="4">
    <source>
        <dbReference type="Google" id="ProtNLM"/>
    </source>
</evidence>
<feature type="region of interest" description="Disordered" evidence="1">
    <location>
        <begin position="97"/>
        <end position="120"/>
    </location>
</feature>
<dbReference type="RefSeq" id="WP_377043561.1">
    <property type="nucleotide sequence ID" value="NZ_JBHLUN010000005.1"/>
</dbReference>
<protein>
    <recommendedName>
        <fullName evidence="4">Lipoprotein</fullName>
    </recommendedName>
</protein>
<evidence type="ECO:0000313" key="3">
    <source>
        <dbReference type="Proteomes" id="UP001589865"/>
    </source>
</evidence>
<evidence type="ECO:0000256" key="1">
    <source>
        <dbReference type="SAM" id="MobiDB-lite"/>
    </source>
</evidence>
<organism evidence="2 3">
    <name type="scientific">Roseomonas elaeocarpi</name>
    <dbReference type="NCBI Taxonomy" id="907779"/>
    <lineage>
        <taxon>Bacteria</taxon>
        <taxon>Pseudomonadati</taxon>
        <taxon>Pseudomonadota</taxon>
        <taxon>Alphaproteobacteria</taxon>
        <taxon>Acetobacterales</taxon>
        <taxon>Roseomonadaceae</taxon>
        <taxon>Roseomonas</taxon>
    </lineage>
</organism>
<reference evidence="2 3" key="1">
    <citation type="submission" date="2024-09" db="EMBL/GenBank/DDBJ databases">
        <authorList>
            <person name="Sun Q."/>
            <person name="Mori K."/>
        </authorList>
    </citation>
    <scope>NUCLEOTIDE SEQUENCE [LARGE SCALE GENOMIC DNA]</scope>
    <source>
        <strain evidence="2 3">TBRC 5777</strain>
    </source>
</reference>
<dbReference type="PROSITE" id="PS51257">
    <property type="entry name" value="PROKAR_LIPOPROTEIN"/>
    <property type="match status" value="1"/>
</dbReference>
<sequence length="120" mass="12710">MRFPLPLLILVPLLGGCDAFWGPFAAANVVSLTVTGRAVPDLVVSGVTGRDCSIAHLDDGEKHYCRRDPLPSPAPVCTRSLGSIDCWAGPPPGALPTRLVGDAPPAPPERAPERWPFNSF</sequence>
<keyword evidence="3" id="KW-1185">Reference proteome</keyword>
<comment type="caution">
    <text evidence="2">The sequence shown here is derived from an EMBL/GenBank/DDBJ whole genome shotgun (WGS) entry which is preliminary data.</text>
</comment>